<dbReference type="InterPro" id="IPR037066">
    <property type="entry name" value="Plug_dom_sf"/>
</dbReference>
<name>A0A5C5ZI44_9BACT</name>
<evidence type="ECO:0000313" key="15">
    <source>
        <dbReference type="Proteomes" id="UP000315440"/>
    </source>
</evidence>
<dbReference type="InterPro" id="IPR036942">
    <property type="entry name" value="Beta-barrel_TonB_sf"/>
</dbReference>
<dbReference type="CDD" id="cd01347">
    <property type="entry name" value="ligand_gated_channel"/>
    <property type="match status" value="1"/>
</dbReference>
<dbReference type="PROSITE" id="PS52016">
    <property type="entry name" value="TONB_DEPENDENT_REC_3"/>
    <property type="match status" value="1"/>
</dbReference>
<dbReference type="Gene3D" id="2.40.170.20">
    <property type="entry name" value="TonB-dependent receptor, beta-barrel domain"/>
    <property type="match status" value="1"/>
</dbReference>
<proteinExistence type="inferred from homology"/>
<dbReference type="PANTHER" id="PTHR30069">
    <property type="entry name" value="TONB-DEPENDENT OUTER MEMBRANE RECEPTOR"/>
    <property type="match status" value="1"/>
</dbReference>
<dbReference type="Pfam" id="PF07715">
    <property type="entry name" value="Plug"/>
    <property type="match status" value="1"/>
</dbReference>
<dbReference type="PANTHER" id="PTHR30069:SF29">
    <property type="entry name" value="HEMOGLOBIN AND HEMOGLOBIN-HAPTOGLOBIN-BINDING PROTEIN 1-RELATED"/>
    <property type="match status" value="1"/>
</dbReference>
<organism evidence="14 15">
    <name type="scientific">Pseudobythopirellula maris</name>
    <dbReference type="NCBI Taxonomy" id="2527991"/>
    <lineage>
        <taxon>Bacteria</taxon>
        <taxon>Pseudomonadati</taxon>
        <taxon>Planctomycetota</taxon>
        <taxon>Planctomycetia</taxon>
        <taxon>Pirellulales</taxon>
        <taxon>Lacipirellulaceae</taxon>
        <taxon>Pseudobythopirellula</taxon>
    </lineage>
</organism>
<evidence type="ECO:0000256" key="11">
    <source>
        <dbReference type="RuleBase" id="RU003357"/>
    </source>
</evidence>
<accession>A0A5C5ZI44</accession>
<comment type="similarity">
    <text evidence="10 11">Belongs to the TonB-dependent receptor family.</text>
</comment>
<keyword evidence="8 14" id="KW-0675">Receptor</keyword>
<evidence type="ECO:0000256" key="7">
    <source>
        <dbReference type="ARBA" id="ARBA00023136"/>
    </source>
</evidence>
<feature type="domain" description="TonB-dependent receptor-like beta-barrel" evidence="12">
    <location>
        <begin position="326"/>
        <end position="675"/>
    </location>
</feature>
<dbReference type="EMBL" id="SJPQ01000004">
    <property type="protein sequence ID" value="TWT86481.1"/>
    <property type="molecule type" value="Genomic_DNA"/>
</dbReference>
<dbReference type="InterPro" id="IPR039426">
    <property type="entry name" value="TonB-dep_rcpt-like"/>
</dbReference>
<feature type="domain" description="TonB-dependent receptor plug" evidence="13">
    <location>
        <begin position="108"/>
        <end position="220"/>
    </location>
</feature>
<dbReference type="GO" id="GO:0044718">
    <property type="term" value="P:siderophore transmembrane transport"/>
    <property type="evidence" value="ECO:0007669"/>
    <property type="project" value="TreeGrafter"/>
</dbReference>
<gene>
    <name evidence="14" type="primary">cirA</name>
    <name evidence="14" type="ORF">Mal64_33060</name>
</gene>
<evidence type="ECO:0000259" key="13">
    <source>
        <dbReference type="Pfam" id="PF07715"/>
    </source>
</evidence>
<evidence type="ECO:0000256" key="3">
    <source>
        <dbReference type="ARBA" id="ARBA00022452"/>
    </source>
</evidence>
<evidence type="ECO:0000256" key="6">
    <source>
        <dbReference type="ARBA" id="ARBA00023077"/>
    </source>
</evidence>
<evidence type="ECO:0000256" key="1">
    <source>
        <dbReference type="ARBA" id="ARBA00004571"/>
    </source>
</evidence>
<evidence type="ECO:0000256" key="8">
    <source>
        <dbReference type="ARBA" id="ARBA00023170"/>
    </source>
</evidence>
<dbReference type="InterPro" id="IPR012910">
    <property type="entry name" value="Plug_dom"/>
</dbReference>
<keyword evidence="5" id="KW-0732">Signal</keyword>
<keyword evidence="15" id="KW-1185">Reference proteome</keyword>
<dbReference type="InterPro" id="IPR000531">
    <property type="entry name" value="Beta-barrel_TonB"/>
</dbReference>
<keyword evidence="3 10" id="KW-1134">Transmembrane beta strand</keyword>
<comment type="subcellular location">
    <subcellularLocation>
        <location evidence="1 10">Cell outer membrane</location>
        <topology evidence="1 10">Multi-pass membrane protein</topology>
    </subcellularLocation>
</comment>
<dbReference type="AlphaFoldDB" id="A0A5C5ZI44"/>
<keyword evidence="9 10" id="KW-0998">Cell outer membrane</keyword>
<dbReference type="GO" id="GO:0015344">
    <property type="term" value="F:siderophore uptake transmembrane transporter activity"/>
    <property type="evidence" value="ECO:0007669"/>
    <property type="project" value="TreeGrafter"/>
</dbReference>
<keyword evidence="2 10" id="KW-0813">Transport</keyword>
<evidence type="ECO:0000256" key="4">
    <source>
        <dbReference type="ARBA" id="ARBA00022692"/>
    </source>
</evidence>
<keyword evidence="4 10" id="KW-0812">Transmembrane</keyword>
<keyword evidence="6 11" id="KW-0798">TonB box</keyword>
<dbReference type="Pfam" id="PF00593">
    <property type="entry name" value="TonB_dep_Rec_b-barrel"/>
    <property type="match status" value="1"/>
</dbReference>
<evidence type="ECO:0000259" key="12">
    <source>
        <dbReference type="Pfam" id="PF00593"/>
    </source>
</evidence>
<evidence type="ECO:0000313" key="14">
    <source>
        <dbReference type="EMBL" id="TWT86481.1"/>
    </source>
</evidence>
<dbReference type="GO" id="GO:0009279">
    <property type="term" value="C:cell outer membrane"/>
    <property type="evidence" value="ECO:0007669"/>
    <property type="project" value="UniProtKB-SubCell"/>
</dbReference>
<evidence type="ECO:0000256" key="2">
    <source>
        <dbReference type="ARBA" id="ARBA00022448"/>
    </source>
</evidence>
<dbReference type="SUPFAM" id="SSF56935">
    <property type="entry name" value="Porins"/>
    <property type="match status" value="1"/>
</dbReference>
<keyword evidence="7 10" id="KW-0472">Membrane</keyword>
<comment type="caution">
    <text evidence="14">The sequence shown here is derived from an EMBL/GenBank/DDBJ whole genome shotgun (WGS) entry which is preliminary data.</text>
</comment>
<evidence type="ECO:0000256" key="5">
    <source>
        <dbReference type="ARBA" id="ARBA00022729"/>
    </source>
</evidence>
<reference evidence="14 15" key="1">
    <citation type="submission" date="2019-02" db="EMBL/GenBank/DDBJ databases">
        <title>Deep-cultivation of Planctomycetes and their phenomic and genomic characterization uncovers novel biology.</title>
        <authorList>
            <person name="Wiegand S."/>
            <person name="Jogler M."/>
            <person name="Boedeker C."/>
            <person name="Pinto D."/>
            <person name="Vollmers J."/>
            <person name="Rivas-Marin E."/>
            <person name="Kohn T."/>
            <person name="Peeters S.H."/>
            <person name="Heuer A."/>
            <person name="Rast P."/>
            <person name="Oberbeckmann S."/>
            <person name="Bunk B."/>
            <person name="Jeske O."/>
            <person name="Meyerdierks A."/>
            <person name="Storesund J.E."/>
            <person name="Kallscheuer N."/>
            <person name="Luecker S."/>
            <person name="Lage O.M."/>
            <person name="Pohl T."/>
            <person name="Merkel B.J."/>
            <person name="Hornburger P."/>
            <person name="Mueller R.-W."/>
            <person name="Bruemmer F."/>
            <person name="Labrenz M."/>
            <person name="Spormann A.M."/>
            <person name="Op Den Camp H."/>
            <person name="Overmann J."/>
            <person name="Amann R."/>
            <person name="Jetten M.S.M."/>
            <person name="Mascher T."/>
            <person name="Medema M.H."/>
            <person name="Devos D.P."/>
            <person name="Kaster A.-K."/>
            <person name="Ovreas L."/>
            <person name="Rohde M."/>
            <person name="Galperin M.Y."/>
            <person name="Jogler C."/>
        </authorList>
    </citation>
    <scope>NUCLEOTIDE SEQUENCE [LARGE SCALE GENOMIC DNA]</scope>
    <source>
        <strain evidence="14 15">Mal64</strain>
    </source>
</reference>
<dbReference type="Proteomes" id="UP000315440">
    <property type="component" value="Unassembled WGS sequence"/>
</dbReference>
<dbReference type="Gene3D" id="2.170.130.10">
    <property type="entry name" value="TonB-dependent receptor, plug domain"/>
    <property type="match status" value="1"/>
</dbReference>
<evidence type="ECO:0000256" key="10">
    <source>
        <dbReference type="PROSITE-ProRule" id="PRU01360"/>
    </source>
</evidence>
<sequence length="709" mass="77706">MGYSQDAYLDLPPAGLRPYRGLRVAVLALAVAAVLAGHPAVAQPPMPYAEGGEDAAGEPLEDDAADAEADDLDALLDMDLGELSSVKVSTPTFTDPMVEGISKTSEKVSESPGIVDVITAEEIEAFGAKNLYEVLERATSVYMTGTYIQRRNVASIRGNLVKPEDNHVLTLINGRPFRDIVNGGFSHTLYTAFPLHAIERVEVMRGPGSVLYGTNAVTGVINIVTKQPDKPTAKASTLGGSDGWQSYGLTTGDGSEDRSLLVSGGYFRQEGWPFTATLEDAVETTTPFGEDNVGVFGSYRDGGFTANCYVAELSQTVFSIPFAPEAYFDATRVFADFGYLHEIDENQNLQLNFTYNYTGYESETPSDSLNPFSARSTLTIPSHAYLAEATYRAQLTDDLKFLVGGFTDIHEGDLRSTNSTPVPHFTEVWYGAYLQLEYQPTDWLKLIGGMQGNMPGDIPAGIVPRAGAIVTLSDTLTAKLLYGQAFRSPYRFERYLNGAPVIVGNQDLEPEVIQTFDAQLAYATDNYRLAATVFHSDFFDVISRVGFFPQTYANSDRIEYSGLELENDWQLSDTLRWTSSLTYQENERAGVENTTTVPNWMAKFGMSYNNKCSGLNVGLFDTFFGNQTVPAGAAAVNGNPDAYHMVSLNTTLDLDRYLALRSGRSIRLQLLVQNLFDEDIFHVEFDRKQINTIPARAGRTVYGGVTVDY</sequence>
<evidence type="ECO:0000256" key="9">
    <source>
        <dbReference type="ARBA" id="ARBA00023237"/>
    </source>
</evidence>
<protein>
    <submittedName>
        <fullName evidence="14">Colicin I receptor</fullName>
    </submittedName>
</protein>